<evidence type="ECO:0000313" key="2">
    <source>
        <dbReference type="Proteomes" id="UP001064048"/>
    </source>
</evidence>
<dbReference type="EMBL" id="CM046131">
    <property type="protein sequence ID" value="KAI8429956.1"/>
    <property type="molecule type" value="Genomic_DNA"/>
</dbReference>
<accession>A0ACC0K0F7</accession>
<dbReference type="Proteomes" id="UP001064048">
    <property type="component" value="Chromosome Z"/>
</dbReference>
<organism evidence="1 2">
    <name type="scientific">Choristoneura fumiferana</name>
    <name type="common">Spruce budworm moth</name>
    <name type="synonym">Archips fumiferana</name>
    <dbReference type="NCBI Taxonomy" id="7141"/>
    <lineage>
        <taxon>Eukaryota</taxon>
        <taxon>Metazoa</taxon>
        <taxon>Ecdysozoa</taxon>
        <taxon>Arthropoda</taxon>
        <taxon>Hexapoda</taxon>
        <taxon>Insecta</taxon>
        <taxon>Pterygota</taxon>
        <taxon>Neoptera</taxon>
        <taxon>Endopterygota</taxon>
        <taxon>Lepidoptera</taxon>
        <taxon>Glossata</taxon>
        <taxon>Ditrysia</taxon>
        <taxon>Tortricoidea</taxon>
        <taxon>Tortricidae</taxon>
        <taxon>Tortricinae</taxon>
        <taxon>Choristoneura</taxon>
    </lineage>
</organism>
<gene>
    <name evidence="1" type="ORF">MSG28_000417</name>
</gene>
<comment type="caution">
    <text evidence="1">The sequence shown here is derived from an EMBL/GenBank/DDBJ whole genome shotgun (WGS) entry which is preliminary data.</text>
</comment>
<keyword evidence="2" id="KW-1185">Reference proteome</keyword>
<protein>
    <submittedName>
        <fullName evidence="1">Uncharacterized protein</fullName>
    </submittedName>
</protein>
<proteinExistence type="predicted"/>
<reference evidence="1 2" key="1">
    <citation type="journal article" date="2022" name="Genome Biol. Evol.">
        <title>The Spruce Budworm Genome: Reconstructing the Evolutionary History of Antifreeze Proteins.</title>
        <authorList>
            <person name="Beliveau C."/>
            <person name="Gagne P."/>
            <person name="Picq S."/>
            <person name="Vernygora O."/>
            <person name="Keeling C.I."/>
            <person name="Pinkney K."/>
            <person name="Doucet D."/>
            <person name="Wen F."/>
            <person name="Johnston J.S."/>
            <person name="Maaroufi H."/>
            <person name="Boyle B."/>
            <person name="Laroche J."/>
            <person name="Dewar K."/>
            <person name="Juretic N."/>
            <person name="Blackburn G."/>
            <person name="Nisole A."/>
            <person name="Brunet B."/>
            <person name="Brandao M."/>
            <person name="Lumley L."/>
            <person name="Duan J."/>
            <person name="Quan G."/>
            <person name="Lucarotti C.J."/>
            <person name="Roe A.D."/>
            <person name="Sperling F.A.H."/>
            <person name="Levesque R.C."/>
            <person name="Cusson M."/>
        </authorList>
    </citation>
    <scope>NUCLEOTIDE SEQUENCE [LARGE SCALE GENOMIC DNA]</scope>
    <source>
        <strain evidence="1">Glfc:IPQL:Cfum</strain>
    </source>
</reference>
<evidence type="ECO:0000313" key="1">
    <source>
        <dbReference type="EMBL" id="KAI8429956.1"/>
    </source>
</evidence>
<sequence>MSADLLGRELYAVDARPLGDAEHAGGDVEISNTAGTLAGISLVGSPPPPPAGPAITSTFHGDPEISHDYHSPYDTV</sequence>
<name>A0ACC0K0F7_CHOFU</name>